<dbReference type="PIRSF" id="PIRSF000137">
    <property type="entry name" value="Alcohol_oxidase"/>
    <property type="match status" value="1"/>
</dbReference>
<evidence type="ECO:0000256" key="3">
    <source>
        <dbReference type="PIRSR" id="PIRSR000137-1"/>
    </source>
</evidence>
<dbReference type="InterPro" id="IPR007867">
    <property type="entry name" value="GMC_OxRtase_C"/>
</dbReference>
<dbReference type="Gene3D" id="3.50.50.60">
    <property type="entry name" value="FAD/NAD(P)-binding domain"/>
    <property type="match status" value="1"/>
</dbReference>
<dbReference type="Gene3D" id="3.30.560.10">
    <property type="entry name" value="Glucose Oxidase, domain 3"/>
    <property type="match status" value="1"/>
</dbReference>
<accession>A0A4S8LSG3</accession>
<keyword evidence="7" id="KW-1185">Reference proteome</keyword>
<reference evidence="6 7" key="1">
    <citation type="journal article" date="2019" name="Nat. Ecol. Evol.">
        <title>Megaphylogeny resolves global patterns of mushroom evolution.</title>
        <authorList>
            <person name="Varga T."/>
            <person name="Krizsan K."/>
            <person name="Foldi C."/>
            <person name="Dima B."/>
            <person name="Sanchez-Garcia M."/>
            <person name="Sanchez-Ramirez S."/>
            <person name="Szollosi G.J."/>
            <person name="Szarkandi J.G."/>
            <person name="Papp V."/>
            <person name="Albert L."/>
            <person name="Andreopoulos W."/>
            <person name="Angelini C."/>
            <person name="Antonin V."/>
            <person name="Barry K.W."/>
            <person name="Bougher N.L."/>
            <person name="Buchanan P."/>
            <person name="Buyck B."/>
            <person name="Bense V."/>
            <person name="Catcheside P."/>
            <person name="Chovatia M."/>
            <person name="Cooper J."/>
            <person name="Damon W."/>
            <person name="Desjardin D."/>
            <person name="Finy P."/>
            <person name="Geml J."/>
            <person name="Haridas S."/>
            <person name="Hughes K."/>
            <person name="Justo A."/>
            <person name="Karasinski D."/>
            <person name="Kautmanova I."/>
            <person name="Kiss B."/>
            <person name="Kocsube S."/>
            <person name="Kotiranta H."/>
            <person name="LaButti K.M."/>
            <person name="Lechner B.E."/>
            <person name="Liimatainen K."/>
            <person name="Lipzen A."/>
            <person name="Lukacs Z."/>
            <person name="Mihaltcheva S."/>
            <person name="Morgado L.N."/>
            <person name="Niskanen T."/>
            <person name="Noordeloos M.E."/>
            <person name="Ohm R.A."/>
            <person name="Ortiz-Santana B."/>
            <person name="Ovrebo C."/>
            <person name="Racz N."/>
            <person name="Riley R."/>
            <person name="Savchenko A."/>
            <person name="Shiryaev A."/>
            <person name="Soop K."/>
            <person name="Spirin V."/>
            <person name="Szebenyi C."/>
            <person name="Tomsovsky M."/>
            <person name="Tulloss R.E."/>
            <person name="Uehling J."/>
            <person name="Grigoriev I.V."/>
            <person name="Vagvolgyi C."/>
            <person name="Papp T."/>
            <person name="Martin F.M."/>
            <person name="Miettinen O."/>
            <person name="Hibbett D.S."/>
            <person name="Nagy L.G."/>
        </authorList>
    </citation>
    <scope>NUCLEOTIDE SEQUENCE [LARGE SCALE GENOMIC DNA]</scope>
    <source>
        <strain evidence="6 7">CBS 962.96</strain>
    </source>
</reference>
<evidence type="ECO:0000313" key="6">
    <source>
        <dbReference type="EMBL" id="THU91848.1"/>
    </source>
</evidence>
<dbReference type="Proteomes" id="UP000297245">
    <property type="component" value="Unassembled WGS sequence"/>
</dbReference>
<comment type="cofactor">
    <cofactor evidence="1 4">
        <name>FAD</name>
        <dbReference type="ChEBI" id="CHEBI:57692"/>
    </cofactor>
</comment>
<dbReference type="EMBL" id="ML179295">
    <property type="protein sequence ID" value="THU91848.1"/>
    <property type="molecule type" value="Genomic_DNA"/>
</dbReference>
<sequence length="591" mass="65310">MWPFYRSCPEISFSSVESEYDFIVVGGGTAGAVVANRLSAHGGAKVLLVERGPVADSWASRVPLLSSDFASDGSRTRKVLSVPQNSIGRSVELFTGSVLGGTSRINQMIYTRDVPAEYDAWRDAGNPGWGWDDMKPYFLKSEQALYDCDARVHGTKGTMIEWSNQTSTCFEFPGFSYVTEASHKLGLPWIEDLNSSDHPIIGCGALHFTRDQNQHRSSTYHAFLPFDLVVKRSSVLHILTNTEVAKLDVELTSMDVNDRSRVKGVVIKVRNSNEKKTIRIRRDVVLCAGPFGSPQILMLSGIGPASHLQEKGVPVIKNLPAVGSNLQDHFGVSVGFSVPMSHSLPSLEKRPWLFIIELIKYLFFGTGMLLAPVVQLVLFASSSMLDDDGRPKEITETKMETRLPDIEIMPMAYDSPEHPEKSRGMFSFLNVLLHPKSRGTVRLNSSDPSDSLIIDPKYLSNPNDYAPLRSSLKLTLRIREKMVEQGYPLGDFGSGVPEGEDDASLDKFISGKRNRTTYHYSSTCRMGPDNGKEDGGVVNEELLVHGFANLRVADSSIFPWILGTHLQAPTVAVAEKCADMILSKLFQERST</sequence>
<dbReference type="AlphaFoldDB" id="A0A4S8LSG3"/>
<dbReference type="OrthoDB" id="269227at2759"/>
<evidence type="ECO:0000256" key="2">
    <source>
        <dbReference type="ARBA" id="ARBA00010790"/>
    </source>
</evidence>
<gene>
    <name evidence="6" type="ORF">K435DRAFT_673243</name>
</gene>
<feature type="active site" description="Proton donor" evidence="3">
    <location>
        <position position="519"/>
    </location>
</feature>
<comment type="similarity">
    <text evidence="2">Belongs to the GMC oxidoreductase family.</text>
</comment>
<dbReference type="InterPro" id="IPR036188">
    <property type="entry name" value="FAD/NAD-bd_sf"/>
</dbReference>
<evidence type="ECO:0000256" key="4">
    <source>
        <dbReference type="PIRSR" id="PIRSR000137-2"/>
    </source>
</evidence>
<dbReference type="GO" id="GO:0016614">
    <property type="term" value="F:oxidoreductase activity, acting on CH-OH group of donors"/>
    <property type="evidence" value="ECO:0007669"/>
    <property type="project" value="InterPro"/>
</dbReference>
<dbReference type="InterPro" id="IPR012132">
    <property type="entry name" value="GMC_OxRdtase"/>
</dbReference>
<dbReference type="PANTHER" id="PTHR11552:SF219">
    <property type="entry name" value="GLUCOSE-METHANOL-CHOLINE OXIDOREDUCTASE N-TERMINAL DOMAIN-CONTAINING PROTEIN"/>
    <property type="match status" value="1"/>
</dbReference>
<proteinExistence type="inferred from homology"/>
<keyword evidence="4" id="KW-0285">Flavoprotein</keyword>
<feature type="domain" description="Glucose-methanol-choline oxidoreductase N-terminal" evidence="5">
    <location>
        <begin position="289"/>
        <end position="303"/>
    </location>
</feature>
<protein>
    <submittedName>
        <fullName evidence="6">Alcohol oxidase</fullName>
    </submittedName>
</protein>
<dbReference type="PANTHER" id="PTHR11552">
    <property type="entry name" value="GLUCOSE-METHANOL-CHOLINE GMC OXIDOREDUCTASE"/>
    <property type="match status" value="1"/>
</dbReference>
<dbReference type="PROSITE" id="PS00624">
    <property type="entry name" value="GMC_OXRED_2"/>
    <property type="match status" value="1"/>
</dbReference>
<keyword evidence="4" id="KW-0274">FAD</keyword>
<feature type="binding site" evidence="4">
    <location>
        <position position="98"/>
    </location>
    <ligand>
        <name>FAD</name>
        <dbReference type="ChEBI" id="CHEBI:57692"/>
    </ligand>
</feature>
<feature type="active site" description="Proton acceptor" evidence="3">
    <location>
        <position position="565"/>
    </location>
</feature>
<feature type="binding site" evidence="4">
    <location>
        <position position="244"/>
    </location>
    <ligand>
        <name>FAD</name>
        <dbReference type="ChEBI" id="CHEBI:57692"/>
    </ligand>
</feature>
<dbReference type="SUPFAM" id="SSF51905">
    <property type="entry name" value="FAD/NAD(P)-binding domain"/>
    <property type="match status" value="1"/>
</dbReference>
<name>A0A4S8LSG3_DENBC</name>
<dbReference type="SUPFAM" id="SSF54373">
    <property type="entry name" value="FAD-linked reductases, C-terminal domain"/>
    <property type="match status" value="1"/>
</dbReference>
<dbReference type="GO" id="GO:0050660">
    <property type="term" value="F:flavin adenine dinucleotide binding"/>
    <property type="evidence" value="ECO:0007669"/>
    <property type="project" value="InterPro"/>
</dbReference>
<feature type="binding site" evidence="4">
    <location>
        <position position="102"/>
    </location>
    <ligand>
        <name>FAD</name>
        <dbReference type="ChEBI" id="CHEBI:57692"/>
    </ligand>
</feature>
<dbReference type="Pfam" id="PF00732">
    <property type="entry name" value="GMC_oxred_N"/>
    <property type="match status" value="1"/>
</dbReference>
<evidence type="ECO:0000259" key="5">
    <source>
        <dbReference type="PROSITE" id="PS00624"/>
    </source>
</evidence>
<dbReference type="Pfam" id="PF05199">
    <property type="entry name" value="GMC_oxred_C"/>
    <property type="match status" value="1"/>
</dbReference>
<dbReference type="InterPro" id="IPR000172">
    <property type="entry name" value="GMC_OxRdtase_N"/>
</dbReference>
<evidence type="ECO:0000256" key="1">
    <source>
        <dbReference type="ARBA" id="ARBA00001974"/>
    </source>
</evidence>
<organism evidence="6 7">
    <name type="scientific">Dendrothele bispora (strain CBS 962.96)</name>
    <dbReference type="NCBI Taxonomy" id="1314807"/>
    <lineage>
        <taxon>Eukaryota</taxon>
        <taxon>Fungi</taxon>
        <taxon>Dikarya</taxon>
        <taxon>Basidiomycota</taxon>
        <taxon>Agaricomycotina</taxon>
        <taxon>Agaricomycetes</taxon>
        <taxon>Agaricomycetidae</taxon>
        <taxon>Agaricales</taxon>
        <taxon>Agaricales incertae sedis</taxon>
        <taxon>Dendrothele</taxon>
    </lineage>
</organism>
<evidence type="ECO:0000313" key="7">
    <source>
        <dbReference type="Proteomes" id="UP000297245"/>
    </source>
</evidence>